<dbReference type="InterPro" id="IPR058625">
    <property type="entry name" value="MdtA-like_BSH"/>
</dbReference>
<evidence type="ECO:0000256" key="8">
    <source>
        <dbReference type="SAM" id="Phobius"/>
    </source>
</evidence>
<dbReference type="GO" id="GO:1990281">
    <property type="term" value="C:efflux pump complex"/>
    <property type="evidence" value="ECO:0007669"/>
    <property type="project" value="TreeGrafter"/>
</dbReference>
<evidence type="ECO:0000259" key="10">
    <source>
        <dbReference type="Pfam" id="PF25917"/>
    </source>
</evidence>
<organism evidence="13">
    <name type="scientific">uncultured bacterium CSLG7</name>
    <dbReference type="NCBI Taxonomy" id="1091577"/>
    <lineage>
        <taxon>Bacteria</taxon>
        <taxon>environmental samples</taxon>
    </lineage>
</organism>
<dbReference type="Gene3D" id="2.40.30.170">
    <property type="match status" value="1"/>
</dbReference>
<dbReference type="Pfam" id="PF25944">
    <property type="entry name" value="Beta-barrel_RND"/>
    <property type="match status" value="1"/>
</dbReference>
<comment type="subcellular location">
    <subcellularLocation>
        <location evidence="1">Cell membrane</location>
    </subcellularLocation>
</comment>
<dbReference type="InterPro" id="IPR058637">
    <property type="entry name" value="YknX-like_C"/>
</dbReference>
<name>G4WV27_9BACT</name>
<reference evidence="13" key="1">
    <citation type="journal article" date="2004" name="Appl. Environ. Microbiol.">
        <title>Long-chain N-acyltyrosine synthases from environmental DNA.</title>
        <authorList>
            <person name="Brady S.F."/>
            <person name="Chao C.J."/>
            <person name="Clardy J."/>
        </authorList>
    </citation>
    <scope>NUCLEOTIDE SEQUENCE</scope>
</reference>
<feature type="compositionally biased region" description="Pro residues" evidence="7">
    <location>
        <begin position="17"/>
        <end position="32"/>
    </location>
</feature>
<feature type="domain" description="Multidrug resistance protein MdtA-like alpha-helical hairpin" evidence="9">
    <location>
        <begin position="153"/>
        <end position="222"/>
    </location>
</feature>
<feature type="region of interest" description="Disordered" evidence="7">
    <location>
        <begin position="411"/>
        <end position="436"/>
    </location>
</feature>
<dbReference type="Pfam" id="PF25989">
    <property type="entry name" value="YknX_C"/>
    <property type="match status" value="1"/>
</dbReference>
<feature type="region of interest" description="Disordered" evidence="7">
    <location>
        <begin position="1"/>
        <end position="35"/>
    </location>
</feature>
<keyword evidence="6 8" id="KW-0472">Membrane</keyword>
<keyword evidence="3" id="KW-0813">Transport</keyword>
<keyword evidence="4" id="KW-1003">Cell membrane</keyword>
<feature type="domain" description="Multidrug resistance protein MdtA-like barrel-sandwich hybrid" evidence="10">
    <location>
        <begin position="114"/>
        <end position="256"/>
    </location>
</feature>
<dbReference type="InterPro" id="IPR006143">
    <property type="entry name" value="RND_pump_MFP"/>
</dbReference>
<sequence>MNQNKPSILETQSDPPLALPPGEPQLALPPPGASAAPRPPRSKFLWILVPVLLAGAIWGYFHWSKASASGKPPAAGKNADGKGSDVTQVVAAKARLGNIGVYFNGLGAVTPIYTVTLRSRVDGELTEIHYREGDAVHQGDLLVQIDPRPFEVQLTEAEGQLAKDEAALANARIDLTRYQTLLAQNAIQEQQVATQKALVTQDEGTVKSDQGQVDSAKLNLVYCKITAPITGRIGLRLVDPGNIVHASDTTGLLVITQIEPISVLFTVAEDQLPTVLQKMRTSTLEVDAYDRDMKKKLAQGTLTTVDNQIDQTTGTVRLRATFDNKDDALFPNQFVNARLLVQEKRGVVLLPSAAIQRSSNATFVYLVKPDSTVTVRNITEGTTEGDDSEITAGLNAGDTVVMTGADKLQEGSKVNAQIQQDTSSKKAGAPKAGVNQ</sequence>
<evidence type="ECO:0000256" key="2">
    <source>
        <dbReference type="ARBA" id="ARBA00009477"/>
    </source>
</evidence>
<dbReference type="PANTHER" id="PTHR30469:SF12">
    <property type="entry name" value="MULTIDRUG RESISTANCE PROTEIN MDTA"/>
    <property type="match status" value="1"/>
</dbReference>
<keyword evidence="8" id="KW-0812">Transmembrane</keyword>
<dbReference type="InterPro" id="IPR058626">
    <property type="entry name" value="MdtA-like_b-barrel"/>
</dbReference>
<feature type="domain" description="Multidrug resistance protein MdtA-like beta-barrel" evidence="11">
    <location>
        <begin position="260"/>
        <end position="341"/>
    </location>
</feature>
<dbReference type="Pfam" id="PF25876">
    <property type="entry name" value="HH_MFP_RND"/>
    <property type="match status" value="1"/>
</dbReference>
<keyword evidence="5" id="KW-0997">Cell inner membrane</keyword>
<dbReference type="Gene3D" id="1.10.287.470">
    <property type="entry name" value="Helix hairpin bin"/>
    <property type="match status" value="1"/>
</dbReference>
<comment type="similarity">
    <text evidence="2">Belongs to the membrane fusion protein (MFP) (TC 8.A.1) family.</text>
</comment>
<feature type="domain" description="YknX-like C-terminal permuted SH3-like" evidence="12">
    <location>
        <begin position="348"/>
        <end position="415"/>
    </location>
</feature>
<evidence type="ECO:0000313" key="13">
    <source>
        <dbReference type="EMBL" id="AEQ20279.1"/>
    </source>
</evidence>
<accession>G4WV27</accession>
<proteinExistence type="inferred from homology"/>
<dbReference type="AlphaFoldDB" id="G4WV27"/>
<reference evidence="13" key="2">
    <citation type="journal article" date="2011" name="J. Bacteriol.">
        <title>Long-chain N-acyl amino acid synthases are linked to the putative PEP-CTERM/exosortase protein-sorting system in Gram-negative bacteria.</title>
        <authorList>
            <person name="Craig J.W."/>
            <person name="Cherry M.A."/>
            <person name="Brady S.F."/>
        </authorList>
    </citation>
    <scope>NUCLEOTIDE SEQUENCE</scope>
</reference>
<dbReference type="SUPFAM" id="SSF111369">
    <property type="entry name" value="HlyD-like secretion proteins"/>
    <property type="match status" value="1"/>
</dbReference>
<feature type="transmembrane region" description="Helical" evidence="8">
    <location>
        <begin position="44"/>
        <end position="63"/>
    </location>
</feature>
<evidence type="ECO:0000256" key="4">
    <source>
        <dbReference type="ARBA" id="ARBA00022475"/>
    </source>
</evidence>
<evidence type="ECO:0000259" key="12">
    <source>
        <dbReference type="Pfam" id="PF25989"/>
    </source>
</evidence>
<keyword evidence="8" id="KW-1133">Transmembrane helix</keyword>
<evidence type="ECO:0000256" key="5">
    <source>
        <dbReference type="ARBA" id="ARBA00022519"/>
    </source>
</evidence>
<evidence type="ECO:0000259" key="9">
    <source>
        <dbReference type="Pfam" id="PF25876"/>
    </source>
</evidence>
<dbReference type="EMBL" id="JF429404">
    <property type="protein sequence ID" value="AEQ20279.1"/>
    <property type="molecule type" value="Genomic_DNA"/>
</dbReference>
<dbReference type="InterPro" id="IPR058624">
    <property type="entry name" value="MdtA-like_HH"/>
</dbReference>
<dbReference type="FunFam" id="2.40.30.170:FF:000006">
    <property type="entry name" value="Multidrug resistance protein MdtA"/>
    <property type="match status" value="1"/>
</dbReference>
<dbReference type="NCBIfam" id="NF008589">
    <property type="entry name" value="PRK11556.1"/>
    <property type="match status" value="1"/>
</dbReference>
<feature type="compositionally biased region" description="Polar residues" evidence="7">
    <location>
        <begin position="412"/>
        <end position="422"/>
    </location>
</feature>
<evidence type="ECO:0000256" key="6">
    <source>
        <dbReference type="ARBA" id="ARBA00023136"/>
    </source>
</evidence>
<protein>
    <submittedName>
        <fullName evidence="13">Multidrug efflux system subunit MdtA</fullName>
    </submittedName>
</protein>
<dbReference type="Pfam" id="PF25917">
    <property type="entry name" value="BSH_RND"/>
    <property type="match status" value="1"/>
</dbReference>
<evidence type="ECO:0000259" key="11">
    <source>
        <dbReference type="Pfam" id="PF25944"/>
    </source>
</evidence>
<dbReference type="NCBIfam" id="TIGR01730">
    <property type="entry name" value="RND_mfp"/>
    <property type="match status" value="1"/>
</dbReference>
<dbReference type="PANTHER" id="PTHR30469">
    <property type="entry name" value="MULTIDRUG RESISTANCE PROTEIN MDTA"/>
    <property type="match status" value="1"/>
</dbReference>
<dbReference type="Gene3D" id="2.40.420.20">
    <property type="match status" value="1"/>
</dbReference>
<dbReference type="Gene3D" id="2.40.50.100">
    <property type="match status" value="1"/>
</dbReference>
<evidence type="ECO:0000256" key="3">
    <source>
        <dbReference type="ARBA" id="ARBA00022448"/>
    </source>
</evidence>
<dbReference type="GO" id="GO:0015562">
    <property type="term" value="F:efflux transmembrane transporter activity"/>
    <property type="evidence" value="ECO:0007669"/>
    <property type="project" value="TreeGrafter"/>
</dbReference>
<evidence type="ECO:0000256" key="1">
    <source>
        <dbReference type="ARBA" id="ARBA00004236"/>
    </source>
</evidence>
<feature type="compositionally biased region" description="Polar residues" evidence="7">
    <location>
        <begin position="1"/>
        <end position="14"/>
    </location>
</feature>
<evidence type="ECO:0000256" key="7">
    <source>
        <dbReference type="SAM" id="MobiDB-lite"/>
    </source>
</evidence>